<keyword evidence="1 4" id="KW-0489">Methyltransferase</keyword>
<dbReference type="Pfam" id="PF06325">
    <property type="entry name" value="PrmA"/>
    <property type="match status" value="1"/>
</dbReference>
<dbReference type="InterPro" id="IPR025799">
    <property type="entry name" value="Arg_MeTrfase"/>
</dbReference>
<protein>
    <recommendedName>
        <fullName evidence="5">Protein arginine N-methyltransferase domain-containing protein</fullName>
    </recommendedName>
</protein>
<dbReference type="GO" id="GO:0032259">
    <property type="term" value="P:methylation"/>
    <property type="evidence" value="ECO:0007669"/>
    <property type="project" value="UniProtKB-KW"/>
</dbReference>
<name>A0A8S1N0J0_PARPR</name>
<evidence type="ECO:0000259" key="5">
    <source>
        <dbReference type="Pfam" id="PF22528"/>
    </source>
</evidence>
<dbReference type="FunFam" id="2.70.160.11:FF:000040">
    <property type="entry name" value="Protein arginine N-methyltransferase-related protein"/>
    <property type="match status" value="1"/>
</dbReference>
<evidence type="ECO:0000256" key="4">
    <source>
        <dbReference type="PROSITE-ProRule" id="PRU01015"/>
    </source>
</evidence>
<evidence type="ECO:0000313" key="6">
    <source>
        <dbReference type="EMBL" id="CAD8082635.1"/>
    </source>
</evidence>
<dbReference type="PANTHER" id="PTHR11006">
    <property type="entry name" value="PROTEIN ARGININE N-METHYLTRANSFERASE"/>
    <property type="match status" value="1"/>
</dbReference>
<dbReference type="Pfam" id="PF22528">
    <property type="entry name" value="PRMT_C"/>
    <property type="match status" value="1"/>
</dbReference>
<keyword evidence="2 4" id="KW-0808">Transferase</keyword>
<sequence>MDNLNDEEIYNDRNRIEPFVKAITRNKHLFKDKIVLDLNSGMGLLSILASQSGAKQVIAMKANNYASEIIKQNNIQNITLYKEKIREVELNCKIDIIIADWMGNMLIYGGCIQDVIYARDKYLNKDGFIMPDKGQLYIQSIEDSQYKKMKINFWDSVYGVNMKWMKQWIAKEPLLESIKEEQLNSDEQLIYEINLQNCQLEDLSFSNQYQIKIKRQDYATGIIVWMKYSFTYTHLPIHVIMGPTKSPFWKPVILYFREEIPVNKGDKLQGSLAVKFESEELLQIKLSVHMQQYNYVSYFKLN</sequence>
<dbReference type="Proteomes" id="UP000688137">
    <property type="component" value="Unassembled WGS sequence"/>
</dbReference>
<dbReference type="CDD" id="cd02440">
    <property type="entry name" value="AdoMet_MTases"/>
    <property type="match status" value="1"/>
</dbReference>
<evidence type="ECO:0000313" key="7">
    <source>
        <dbReference type="Proteomes" id="UP000688137"/>
    </source>
</evidence>
<dbReference type="GO" id="GO:0042054">
    <property type="term" value="F:histone methyltransferase activity"/>
    <property type="evidence" value="ECO:0007669"/>
    <property type="project" value="TreeGrafter"/>
</dbReference>
<dbReference type="PROSITE" id="PS51678">
    <property type="entry name" value="SAM_MT_PRMT"/>
    <property type="match status" value="1"/>
</dbReference>
<dbReference type="GO" id="GO:0005634">
    <property type="term" value="C:nucleus"/>
    <property type="evidence" value="ECO:0007669"/>
    <property type="project" value="TreeGrafter"/>
</dbReference>
<gene>
    <name evidence="6" type="ORF">PPRIM_AZ9-3.1.T0680054</name>
</gene>
<keyword evidence="3 4" id="KW-0949">S-adenosyl-L-methionine</keyword>
<accession>A0A8S1N0J0</accession>
<keyword evidence="7" id="KW-1185">Reference proteome</keyword>
<dbReference type="OMA" id="QWIAKEP"/>
<evidence type="ECO:0000256" key="3">
    <source>
        <dbReference type="ARBA" id="ARBA00022691"/>
    </source>
</evidence>
<comment type="caution">
    <text evidence="6">The sequence shown here is derived from an EMBL/GenBank/DDBJ whole genome shotgun (WGS) entry which is preliminary data.</text>
</comment>
<evidence type="ECO:0000256" key="1">
    <source>
        <dbReference type="ARBA" id="ARBA00022603"/>
    </source>
</evidence>
<feature type="domain" description="Protein arginine N-methyltransferase" evidence="5">
    <location>
        <begin position="132"/>
        <end position="279"/>
    </location>
</feature>
<evidence type="ECO:0000256" key="2">
    <source>
        <dbReference type="ARBA" id="ARBA00022679"/>
    </source>
</evidence>
<reference evidence="6" key="1">
    <citation type="submission" date="2021-01" db="EMBL/GenBank/DDBJ databases">
        <authorList>
            <consortium name="Genoscope - CEA"/>
            <person name="William W."/>
        </authorList>
    </citation>
    <scope>NUCLEOTIDE SEQUENCE</scope>
</reference>
<dbReference type="PANTHER" id="PTHR11006:SF53">
    <property type="entry name" value="PROTEIN ARGININE N-METHYLTRANSFERASE 3"/>
    <property type="match status" value="1"/>
</dbReference>
<organism evidence="6 7">
    <name type="scientific">Paramecium primaurelia</name>
    <dbReference type="NCBI Taxonomy" id="5886"/>
    <lineage>
        <taxon>Eukaryota</taxon>
        <taxon>Sar</taxon>
        <taxon>Alveolata</taxon>
        <taxon>Ciliophora</taxon>
        <taxon>Intramacronucleata</taxon>
        <taxon>Oligohymenophorea</taxon>
        <taxon>Peniculida</taxon>
        <taxon>Parameciidae</taxon>
        <taxon>Paramecium</taxon>
    </lineage>
</organism>
<dbReference type="InterPro" id="IPR055135">
    <property type="entry name" value="PRMT_dom"/>
</dbReference>
<proteinExistence type="predicted"/>
<dbReference type="GO" id="GO:0016274">
    <property type="term" value="F:protein-arginine N-methyltransferase activity"/>
    <property type="evidence" value="ECO:0007669"/>
    <property type="project" value="InterPro"/>
</dbReference>
<dbReference type="EMBL" id="CAJJDM010000071">
    <property type="protein sequence ID" value="CAD8082635.1"/>
    <property type="molecule type" value="Genomic_DNA"/>
</dbReference>
<dbReference type="AlphaFoldDB" id="A0A8S1N0J0"/>